<dbReference type="InterPro" id="IPR023585">
    <property type="entry name" value="Ile-tRNA-ligase_type1"/>
</dbReference>
<dbReference type="FunFam" id="1.10.730.20:FF:000001">
    <property type="entry name" value="Isoleucine--tRNA ligase"/>
    <property type="match status" value="1"/>
</dbReference>
<feature type="short sequence motif" description="'HIGH' region" evidence="14">
    <location>
        <begin position="58"/>
        <end position="68"/>
    </location>
</feature>
<dbReference type="PANTHER" id="PTHR42765">
    <property type="entry name" value="SOLEUCYL-TRNA SYNTHETASE"/>
    <property type="match status" value="1"/>
</dbReference>
<dbReference type="EC" id="6.1.1.5" evidence="14"/>
<dbReference type="EMBL" id="LR699119">
    <property type="protein sequence ID" value="VVC76244.1"/>
    <property type="molecule type" value="Genomic_DNA"/>
</dbReference>
<comment type="function">
    <text evidence="12 14">Catalyzes the attachment of isoleucine to tRNA(Ile). As IleRS can inadvertently accommodate and process structurally similar amino acids such as valine, to avoid such errors it has two additional distinct tRNA(Ile)-dependent editing activities. One activity is designated as 'pretransfer' editing and involves the hydrolysis of activated Val-AMP. The other activity is designated 'posttransfer' editing and involves deacylation of mischarged Val-tRNA(Ile).</text>
</comment>
<dbReference type="Gene3D" id="1.10.730.20">
    <property type="match status" value="1"/>
</dbReference>
<comment type="similarity">
    <text evidence="2 14">Belongs to the class-I aminoacyl-tRNA synthetase family. IleS type 1 subfamily.</text>
</comment>
<evidence type="ECO:0000256" key="7">
    <source>
        <dbReference type="ARBA" id="ARBA00022741"/>
    </source>
</evidence>
<dbReference type="SUPFAM" id="SSF50677">
    <property type="entry name" value="ValRS/IleRS/LeuRS editing domain"/>
    <property type="match status" value="1"/>
</dbReference>
<evidence type="ECO:0000256" key="13">
    <source>
        <dbReference type="ARBA" id="ARBA00048359"/>
    </source>
</evidence>
<gene>
    <name evidence="14 17" type="primary">ileS</name>
    <name evidence="17" type="ORF">AQUSIP_15500</name>
</gene>
<evidence type="ECO:0000256" key="2">
    <source>
        <dbReference type="ARBA" id="ARBA00006887"/>
    </source>
</evidence>
<evidence type="ECO:0000256" key="8">
    <source>
        <dbReference type="ARBA" id="ARBA00022833"/>
    </source>
</evidence>
<keyword evidence="6 14" id="KW-0479">Metal-binding</keyword>
<keyword evidence="4 14" id="KW-0963">Cytoplasm</keyword>
<evidence type="ECO:0000313" key="17">
    <source>
        <dbReference type="EMBL" id="VVC76244.1"/>
    </source>
</evidence>
<dbReference type="InterPro" id="IPR009008">
    <property type="entry name" value="Val/Leu/Ile-tRNA-synth_edit"/>
</dbReference>
<dbReference type="GO" id="GO:0004822">
    <property type="term" value="F:isoleucine-tRNA ligase activity"/>
    <property type="evidence" value="ECO:0007669"/>
    <property type="project" value="UniProtKB-UniRule"/>
</dbReference>
<dbReference type="GO" id="GO:0002161">
    <property type="term" value="F:aminoacyl-tRNA deacylase activity"/>
    <property type="evidence" value="ECO:0007669"/>
    <property type="project" value="InterPro"/>
</dbReference>
<keyword evidence="8 14" id="KW-0862">Zinc</keyword>
<dbReference type="SUPFAM" id="SSF52374">
    <property type="entry name" value="Nucleotidylyl transferase"/>
    <property type="match status" value="1"/>
</dbReference>
<comment type="catalytic activity">
    <reaction evidence="13 14">
        <text>tRNA(Ile) + L-isoleucine + ATP = L-isoleucyl-tRNA(Ile) + AMP + diphosphate</text>
        <dbReference type="Rhea" id="RHEA:11060"/>
        <dbReference type="Rhea" id="RHEA-COMP:9666"/>
        <dbReference type="Rhea" id="RHEA-COMP:9695"/>
        <dbReference type="ChEBI" id="CHEBI:30616"/>
        <dbReference type="ChEBI" id="CHEBI:33019"/>
        <dbReference type="ChEBI" id="CHEBI:58045"/>
        <dbReference type="ChEBI" id="CHEBI:78442"/>
        <dbReference type="ChEBI" id="CHEBI:78528"/>
        <dbReference type="ChEBI" id="CHEBI:456215"/>
        <dbReference type="EC" id="6.1.1.5"/>
    </reaction>
</comment>
<dbReference type="InterPro" id="IPR013155">
    <property type="entry name" value="M/V/L/I-tRNA-synth_anticd-bd"/>
</dbReference>
<evidence type="ECO:0000256" key="3">
    <source>
        <dbReference type="ARBA" id="ARBA00011245"/>
    </source>
</evidence>
<dbReference type="InterPro" id="IPR001412">
    <property type="entry name" value="aa-tRNA-synth_I_CS"/>
</dbReference>
<reference evidence="17 18" key="1">
    <citation type="submission" date="2019-08" db="EMBL/GenBank/DDBJ databases">
        <authorList>
            <person name="Guy L."/>
        </authorList>
    </citation>
    <scope>NUCLEOTIDE SEQUENCE [LARGE SCALE GENOMIC DNA]</scope>
    <source>
        <strain evidence="17 18">SGT-108</strain>
    </source>
</reference>
<dbReference type="OrthoDB" id="9810365at2"/>
<feature type="short sequence motif" description="'KMSKS' region" evidence="14">
    <location>
        <begin position="602"/>
        <end position="606"/>
    </location>
</feature>
<dbReference type="CDD" id="cd00818">
    <property type="entry name" value="IleRS_core"/>
    <property type="match status" value="1"/>
</dbReference>
<dbReference type="InterPro" id="IPR033708">
    <property type="entry name" value="Anticodon_Ile_BEm"/>
</dbReference>
<evidence type="ECO:0000256" key="11">
    <source>
        <dbReference type="ARBA" id="ARBA00023146"/>
    </source>
</evidence>
<feature type="binding site" evidence="14">
    <location>
        <position position="920"/>
    </location>
    <ligand>
        <name>Zn(2+)</name>
        <dbReference type="ChEBI" id="CHEBI:29105"/>
    </ligand>
</feature>
<feature type="binding site" evidence="14">
    <location>
        <position position="900"/>
    </location>
    <ligand>
        <name>Zn(2+)</name>
        <dbReference type="ChEBI" id="CHEBI:29105"/>
    </ligand>
</feature>
<dbReference type="SUPFAM" id="SSF47323">
    <property type="entry name" value="Anticodon-binding domain of a subclass of class I aminoacyl-tRNA synthetases"/>
    <property type="match status" value="1"/>
</dbReference>
<dbReference type="PANTHER" id="PTHR42765:SF1">
    <property type="entry name" value="ISOLEUCINE--TRNA LIGASE, MITOCHONDRIAL"/>
    <property type="match status" value="1"/>
</dbReference>
<comment type="subunit">
    <text evidence="3 14">Monomer.</text>
</comment>
<evidence type="ECO:0000259" key="16">
    <source>
        <dbReference type="Pfam" id="PF08264"/>
    </source>
</evidence>
<dbReference type="PROSITE" id="PS00178">
    <property type="entry name" value="AA_TRNA_LIGASE_I"/>
    <property type="match status" value="1"/>
</dbReference>
<dbReference type="AlphaFoldDB" id="A0A5E4PH60"/>
<dbReference type="PRINTS" id="PR00984">
    <property type="entry name" value="TRNASYNTHILE"/>
</dbReference>
<keyword evidence="9 14" id="KW-0067">ATP-binding</keyword>
<name>A0A5E4PH60_9COXI</name>
<evidence type="ECO:0000256" key="12">
    <source>
        <dbReference type="ARBA" id="ARBA00025217"/>
    </source>
</evidence>
<feature type="domain" description="Methionyl/Valyl/Leucyl/Isoleucyl-tRNA synthetase anticodon-binding" evidence="16">
    <location>
        <begin position="685"/>
        <end position="841"/>
    </location>
</feature>
<dbReference type="GO" id="GO:0008270">
    <property type="term" value="F:zinc ion binding"/>
    <property type="evidence" value="ECO:0007669"/>
    <property type="project" value="UniProtKB-UniRule"/>
</dbReference>
<proteinExistence type="inferred from homology"/>
<evidence type="ECO:0000256" key="5">
    <source>
        <dbReference type="ARBA" id="ARBA00022598"/>
    </source>
</evidence>
<comment type="domain">
    <text evidence="14">IleRS has two distinct active sites: one for aminoacylation and one for editing. The misactivated valine is translocated from the active site to the editing site, which sterically excludes the correctly activated isoleucine. The single editing site contains two valyl binding pockets, one specific for each substrate (Val-AMP or Val-tRNA(Ile)).</text>
</comment>
<dbReference type="GO" id="GO:0005524">
    <property type="term" value="F:ATP binding"/>
    <property type="evidence" value="ECO:0007669"/>
    <property type="project" value="UniProtKB-UniRule"/>
</dbReference>
<dbReference type="CDD" id="cd07960">
    <property type="entry name" value="Anticodon_Ia_Ile_BEm"/>
    <property type="match status" value="1"/>
</dbReference>
<evidence type="ECO:0000256" key="1">
    <source>
        <dbReference type="ARBA" id="ARBA00004496"/>
    </source>
</evidence>
<sequence length="937" mass="106179">MSDYKQTLNLPQTDFPMKASLSQREPEILKKWQELDLYARLRTERKGKEKFILHLGPPYANGHIHLGTATTTLLKDIIVKSKTMSGFDSPLVPGWDCHGLPIELNVEKKIGKPGRKVSAAEFRIACREYASSFIDIQRAEFKRLGIVADFEHPYLTMDYQYEANIIRSLAKIIKNGHLQKGYKPVHWCLDCASALAEAEVEYAEKTSPSIDVRFKVADNTDFWSRFAHVHKGMGSISIPIWTTTPWTLPANEAVALNPLLEYVLVATPAPEQFLVAQDLLPAVLQRFGIENHTILGRVTGEKLEGVRLRHPFYDKQVPVILGDHVTIEAGTGAVHTAPAHGMEDYQAGMKYQLPLENPVGDDGCFTAATPLFAGLHVGKSNEKIIEELRAHGALVHQESLRHSYPHCWRHKTPLIFRATPQWFISMDKNGLRKMALQAIERVEWIPDWGKSRIFGMIENRPDWCISRQRAWGVPLALFIHRDTGELHPDTPALMEKVAAHVEKQGVEAWYTLDPEAVLGTDAAHYQKIMDVLDVWFDSGVTHECVLKTRPELAFPADIVLEGSDQHRGWFQSSLLTSVAINGSESYREVLTHGFVVDGHGRKMSKSLGNVIAPEEVIQTLGADILRLWVASIDYRYEISASKEILNRMSEAYRRIRNTARFLLANLNGFDPQKDQVRPQDMLKLDQFAVEKTRQIQEEIREAYATYQFHAVVQKLHNFCVSDLGGFYLDIIKDRQYTMQTNSRGRRSAQTALYHIAHALVRWMAPIMSFTAEEIWRYLPGEKTESVMLTTWYTELAEMPADERMNVSYWDKIRQVRDAVNKEIENQRNAGKMGSALEAEVYLYAAPNLKNQLDMLQDELRFVLITSSATVIAEHAGPVDPVVTDVPGLSLKVNATIHPKCERCWHRRADVDANRDFPGLCGRCVENVAGSGEKREFA</sequence>
<comment type="cofactor">
    <cofactor evidence="14">
        <name>Zn(2+)</name>
        <dbReference type="ChEBI" id="CHEBI:29105"/>
    </cofactor>
    <text evidence="14">Binds 1 zinc ion per subunit.</text>
</comment>
<dbReference type="InterPro" id="IPR050081">
    <property type="entry name" value="Ile-tRNA_ligase"/>
</dbReference>
<dbReference type="GO" id="GO:0005829">
    <property type="term" value="C:cytosol"/>
    <property type="evidence" value="ECO:0007669"/>
    <property type="project" value="TreeGrafter"/>
</dbReference>
<accession>A0A5E4PH60</accession>
<dbReference type="Pfam" id="PF00133">
    <property type="entry name" value="tRNA-synt_1"/>
    <property type="match status" value="1"/>
</dbReference>
<dbReference type="Pfam" id="PF08264">
    <property type="entry name" value="Anticodon_1"/>
    <property type="match status" value="1"/>
</dbReference>
<evidence type="ECO:0000256" key="6">
    <source>
        <dbReference type="ARBA" id="ARBA00022723"/>
    </source>
</evidence>
<keyword evidence="18" id="KW-1185">Reference proteome</keyword>
<protein>
    <recommendedName>
        <fullName evidence="14">Isoleucine--tRNA ligase</fullName>
        <ecNumber evidence="14">6.1.1.5</ecNumber>
    </recommendedName>
    <alternativeName>
        <fullName evidence="14">Isoleucyl-tRNA synthetase</fullName>
        <shortName evidence="14">IleRS</shortName>
    </alternativeName>
</protein>
<comment type="subcellular location">
    <subcellularLocation>
        <location evidence="1 14">Cytoplasm</location>
    </subcellularLocation>
</comment>
<keyword evidence="11 14" id="KW-0030">Aminoacyl-tRNA synthetase</keyword>
<evidence type="ECO:0000313" key="18">
    <source>
        <dbReference type="Proteomes" id="UP000324194"/>
    </source>
</evidence>
<evidence type="ECO:0000256" key="10">
    <source>
        <dbReference type="ARBA" id="ARBA00022917"/>
    </source>
</evidence>
<keyword evidence="10 14" id="KW-0648">Protein biosynthesis</keyword>
<dbReference type="FunFam" id="3.40.50.620:FF:000048">
    <property type="entry name" value="Isoleucine--tRNA ligase"/>
    <property type="match status" value="1"/>
</dbReference>
<dbReference type="FunFam" id="3.40.50.620:FF:000042">
    <property type="entry name" value="Isoleucine--tRNA ligase"/>
    <property type="match status" value="1"/>
</dbReference>
<dbReference type="NCBIfam" id="TIGR00392">
    <property type="entry name" value="ileS"/>
    <property type="match status" value="1"/>
</dbReference>
<evidence type="ECO:0000256" key="9">
    <source>
        <dbReference type="ARBA" id="ARBA00022840"/>
    </source>
</evidence>
<organism evidence="17 18">
    <name type="scientific">Aquicella siphonis</name>
    <dbReference type="NCBI Taxonomy" id="254247"/>
    <lineage>
        <taxon>Bacteria</taxon>
        <taxon>Pseudomonadati</taxon>
        <taxon>Pseudomonadota</taxon>
        <taxon>Gammaproteobacteria</taxon>
        <taxon>Legionellales</taxon>
        <taxon>Coxiellaceae</taxon>
        <taxon>Aquicella</taxon>
    </lineage>
</organism>
<dbReference type="HAMAP" id="MF_02002">
    <property type="entry name" value="Ile_tRNA_synth_type1"/>
    <property type="match status" value="1"/>
</dbReference>
<evidence type="ECO:0000259" key="15">
    <source>
        <dbReference type="Pfam" id="PF00133"/>
    </source>
</evidence>
<feature type="domain" description="Aminoacyl-tRNA synthetase class Ia" evidence="15">
    <location>
        <begin position="28"/>
        <end position="639"/>
    </location>
</feature>
<dbReference type="InterPro" id="IPR002301">
    <property type="entry name" value="Ile-tRNA-ligase"/>
</dbReference>
<feature type="binding site" evidence="14">
    <location>
        <position position="903"/>
    </location>
    <ligand>
        <name>Zn(2+)</name>
        <dbReference type="ChEBI" id="CHEBI:29105"/>
    </ligand>
</feature>
<dbReference type="InterPro" id="IPR014729">
    <property type="entry name" value="Rossmann-like_a/b/a_fold"/>
</dbReference>
<keyword evidence="5 14" id="KW-0436">Ligase</keyword>
<feature type="binding site" evidence="14">
    <location>
        <position position="561"/>
    </location>
    <ligand>
        <name>L-isoleucyl-5'-AMP</name>
        <dbReference type="ChEBI" id="CHEBI:178002"/>
    </ligand>
</feature>
<dbReference type="Proteomes" id="UP000324194">
    <property type="component" value="Chromosome 1"/>
</dbReference>
<dbReference type="InterPro" id="IPR002300">
    <property type="entry name" value="aa-tRNA-synth_Ia"/>
</dbReference>
<evidence type="ECO:0000256" key="4">
    <source>
        <dbReference type="ARBA" id="ARBA00022490"/>
    </source>
</evidence>
<dbReference type="Gene3D" id="3.40.50.620">
    <property type="entry name" value="HUPs"/>
    <property type="match status" value="2"/>
</dbReference>
<dbReference type="GO" id="GO:0006428">
    <property type="term" value="P:isoleucyl-tRNA aminoacylation"/>
    <property type="evidence" value="ECO:0007669"/>
    <property type="project" value="UniProtKB-UniRule"/>
</dbReference>
<dbReference type="Gene3D" id="3.90.740.10">
    <property type="entry name" value="Valyl/Leucyl/Isoleucyl-tRNA synthetase, editing domain"/>
    <property type="match status" value="1"/>
</dbReference>
<dbReference type="GO" id="GO:0000049">
    <property type="term" value="F:tRNA binding"/>
    <property type="evidence" value="ECO:0007669"/>
    <property type="project" value="InterPro"/>
</dbReference>
<dbReference type="RefSeq" id="WP_148339477.1">
    <property type="nucleotide sequence ID" value="NZ_LR699119.1"/>
</dbReference>
<evidence type="ECO:0000256" key="14">
    <source>
        <dbReference type="HAMAP-Rule" id="MF_02002"/>
    </source>
</evidence>
<feature type="binding site" evidence="14">
    <location>
        <position position="605"/>
    </location>
    <ligand>
        <name>ATP</name>
        <dbReference type="ChEBI" id="CHEBI:30616"/>
    </ligand>
</feature>
<keyword evidence="7 14" id="KW-0547">Nucleotide-binding</keyword>
<dbReference type="KEGG" id="asip:AQUSIP_15500"/>
<dbReference type="InterPro" id="IPR009080">
    <property type="entry name" value="tRNAsynth_Ia_anticodon-bd"/>
</dbReference>
<feature type="binding site" evidence="14">
    <location>
        <position position="923"/>
    </location>
    <ligand>
        <name>Zn(2+)</name>
        <dbReference type="ChEBI" id="CHEBI:29105"/>
    </ligand>
</feature>